<keyword evidence="7 9" id="KW-0472">Membrane</keyword>
<reference evidence="13" key="1">
    <citation type="submission" date="2020-10" db="EMBL/GenBank/DDBJ databases">
        <authorList>
            <person name="Gilroy R."/>
        </authorList>
    </citation>
    <scope>NUCLEOTIDE SEQUENCE</scope>
    <source>
        <strain evidence="13">CHK152-2871</strain>
    </source>
</reference>
<comment type="caution">
    <text evidence="13">The sequence shown here is derived from an EMBL/GenBank/DDBJ whole genome shotgun (WGS) entry which is preliminary data.</text>
</comment>
<reference evidence="13" key="2">
    <citation type="journal article" date="2021" name="PeerJ">
        <title>Extensive microbial diversity within the chicken gut microbiome revealed by metagenomics and culture.</title>
        <authorList>
            <person name="Gilroy R."/>
            <person name="Ravi A."/>
            <person name="Getino M."/>
            <person name="Pursley I."/>
            <person name="Horton D.L."/>
            <person name="Alikhan N.F."/>
            <person name="Baker D."/>
            <person name="Gharbi K."/>
            <person name="Hall N."/>
            <person name="Watson M."/>
            <person name="Adriaenssens E.M."/>
            <person name="Foster-Nyarko E."/>
            <person name="Jarju S."/>
            <person name="Secka A."/>
            <person name="Antonio M."/>
            <person name="Oren A."/>
            <person name="Chaudhuri R.R."/>
            <person name="La Ragione R."/>
            <person name="Hildebrand F."/>
            <person name="Pallen M.J."/>
        </authorList>
    </citation>
    <scope>NUCLEOTIDE SEQUENCE</scope>
    <source>
        <strain evidence="13">CHK152-2871</strain>
    </source>
</reference>
<protein>
    <submittedName>
        <fullName evidence="13">HlyC/CorC family transporter</fullName>
    </submittedName>
</protein>
<dbReference type="InterPro" id="IPR046342">
    <property type="entry name" value="CBS_dom_sf"/>
</dbReference>
<dbReference type="GO" id="GO:0005886">
    <property type="term" value="C:plasma membrane"/>
    <property type="evidence" value="ECO:0007669"/>
    <property type="project" value="UniProtKB-SubCell"/>
</dbReference>
<dbReference type="PROSITE" id="PS51371">
    <property type="entry name" value="CBS"/>
    <property type="match status" value="2"/>
</dbReference>
<evidence type="ECO:0000313" key="14">
    <source>
        <dbReference type="Proteomes" id="UP000886865"/>
    </source>
</evidence>
<gene>
    <name evidence="13" type="ORF">IAA86_08485</name>
</gene>
<evidence type="ECO:0000256" key="1">
    <source>
        <dbReference type="ARBA" id="ARBA00004651"/>
    </source>
</evidence>
<evidence type="ECO:0000256" key="4">
    <source>
        <dbReference type="ARBA" id="ARBA00022737"/>
    </source>
</evidence>
<evidence type="ECO:0000259" key="12">
    <source>
        <dbReference type="PROSITE" id="PS51846"/>
    </source>
</evidence>
<keyword evidence="5 9" id="KW-1133">Transmembrane helix</keyword>
<feature type="transmembrane region" description="Helical" evidence="10">
    <location>
        <begin position="109"/>
        <end position="129"/>
    </location>
</feature>
<evidence type="ECO:0000256" key="5">
    <source>
        <dbReference type="ARBA" id="ARBA00022989"/>
    </source>
</evidence>
<keyword evidence="2" id="KW-1003">Cell membrane</keyword>
<dbReference type="AlphaFoldDB" id="A0A9D1FKU3"/>
<dbReference type="Gene3D" id="3.10.580.10">
    <property type="entry name" value="CBS-domain"/>
    <property type="match status" value="1"/>
</dbReference>
<name>A0A9D1FKU3_9BACT</name>
<dbReference type="FunFam" id="3.10.580.10:FF:000002">
    <property type="entry name" value="Magnesium/cobalt efflux protein CorC"/>
    <property type="match status" value="1"/>
</dbReference>
<evidence type="ECO:0000256" key="10">
    <source>
        <dbReference type="SAM" id="Phobius"/>
    </source>
</evidence>
<dbReference type="CDD" id="cd04590">
    <property type="entry name" value="CBS_pair_CorC_HlyC_assoc"/>
    <property type="match status" value="1"/>
</dbReference>
<dbReference type="InterPro" id="IPR036318">
    <property type="entry name" value="FAD-bd_PCMH-like_sf"/>
</dbReference>
<dbReference type="PROSITE" id="PS51846">
    <property type="entry name" value="CNNM"/>
    <property type="match status" value="1"/>
</dbReference>
<dbReference type="Pfam" id="PF01595">
    <property type="entry name" value="CNNM"/>
    <property type="match status" value="1"/>
</dbReference>
<organism evidence="13 14">
    <name type="scientific">Candidatus Galligastranaerophilus intestinavium</name>
    <dbReference type="NCBI Taxonomy" id="2840836"/>
    <lineage>
        <taxon>Bacteria</taxon>
        <taxon>Candidatus Galligastranaerophilus</taxon>
    </lineage>
</organism>
<dbReference type="InterPro" id="IPR002550">
    <property type="entry name" value="CNNM"/>
</dbReference>
<dbReference type="GO" id="GO:0050660">
    <property type="term" value="F:flavin adenine dinucleotide binding"/>
    <property type="evidence" value="ECO:0007669"/>
    <property type="project" value="InterPro"/>
</dbReference>
<feature type="transmembrane region" description="Helical" evidence="10">
    <location>
        <begin position="149"/>
        <end position="171"/>
    </location>
</feature>
<dbReference type="SUPFAM" id="SSF54631">
    <property type="entry name" value="CBS-domain pair"/>
    <property type="match status" value="1"/>
</dbReference>
<dbReference type="SUPFAM" id="SSF56176">
    <property type="entry name" value="FAD-binding/transporter-associated domain-like"/>
    <property type="match status" value="1"/>
</dbReference>
<evidence type="ECO:0000256" key="9">
    <source>
        <dbReference type="PROSITE-ProRule" id="PRU01193"/>
    </source>
</evidence>
<dbReference type="PANTHER" id="PTHR43099:SF2">
    <property type="entry name" value="UPF0053 PROTEIN YRKA"/>
    <property type="match status" value="1"/>
</dbReference>
<keyword evidence="6 8" id="KW-0129">CBS domain</keyword>
<dbReference type="PANTHER" id="PTHR43099">
    <property type="entry name" value="UPF0053 PROTEIN YRKA"/>
    <property type="match status" value="1"/>
</dbReference>
<dbReference type="Pfam" id="PF00571">
    <property type="entry name" value="CBS"/>
    <property type="match status" value="2"/>
</dbReference>
<accession>A0A9D1FKU3</accession>
<dbReference type="InterPro" id="IPR016169">
    <property type="entry name" value="FAD-bd_PCMH_sub2"/>
</dbReference>
<keyword evidence="4" id="KW-0677">Repeat</keyword>
<dbReference type="InterPro" id="IPR000644">
    <property type="entry name" value="CBS_dom"/>
</dbReference>
<dbReference type="InterPro" id="IPR051676">
    <property type="entry name" value="UPF0053_domain"/>
</dbReference>
<dbReference type="InterPro" id="IPR005170">
    <property type="entry name" value="Transptr-assoc_dom"/>
</dbReference>
<dbReference type="EMBL" id="DVJQ01000073">
    <property type="protein sequence ID" value="HIS75040.1"/>
    <property type="molecule type" value="Genomic_DNA"/>
</dbReference>
<comment type="subcellular location">
    <subcellularLocation>
        <location evidence="1">Cell membrane</location>
        <topology evidence="1">Multi-pass membrane protein</topology>
    </subcellularLocation>
</comment>
<dbReference type="SMART" id="SM01091">
    <property type="entry name" value="CorC_HlyC"/>
    <property type="match status" value="1"/>
</dbReference>
<feature type="domain" description="CBS" evidence="11">
    <location>
        <begin position="291"/>
        <end position="348"/>
    </location>
</feature>
<evidence type="ECO:0000256" key="6">
    <source>
        <dbReference type="ARBA" id="ARBA00023122"/>
    </source>
</evidence>
<keyword evidence="3 9" id="KW-0812">Transmembrane</keyword>
<evidence type="ECO:0000256" key="8">
    <source>
        <dbReference type="PROSITE-ProRule" id="PRU00703"/>
    </source>
</evidence>
<evidence type="ECO:0000256" key="7">
    <source>
        <dbReference type="ARBA" id="ARBA00023136"/>
    </source>
</evidence>
<dbReference type="Gene3D" id="3.30.465.10">
    <property type="match status" value="1"/>
</dbReference>
<dbReference type="Pfam" id="PF03471">
    <property type="entry name" value="CorC_HlyC"/>
    <property type="match status" value="1"/>
</dbReference>
<proteinExistence type="predicted"/>
<evidence type="ECO:0000256" key="3">
    <source>
        <dbReference type="ARBA" id="ARBA00022692"/>
    </source>
</evidence>
<evidence type="ECO:0000259" key="11">
    <source>
        <dbReference type="PROSITE" id="PS51371"/>
    </source>
</evidence>
<feature type="domain" description="CNNM transmembrane" evidence="12">
    <location>
        <begin position="3"/>
        <end position="208"/>
    </location>
</feature>
<dbReference type="Proteomes" id="UP000886865">
    <property type="component" value="Unassembled WGS sequence"/>
</dbReference>
<feature type="transmembrane region" description="Helical" evidence="10">
    <location>
        <begin position="6"/>
        <end position="32"/>
    </location>
</feature>
<feature type="domain" description="CBS" evidence="11">
    <location>
        <begin position="227"/>
        <end position="286"/>
    </location>
</feature>
<evidence type="ECO:0000256" key="2">
    <source>
        <dbReference type="ARBA" id="ARBA00022475"/>
    </source>
</evidence>
<evidence type="ECO:0000313" key="13">
    <source>
        <dbReference type="EMBL" id="HIS75040.1"/>
    </source>
</evidence>
<dbReference type="InterPro" id="IPR044751">
    <property type="entry name" value="Ion_transp-like_CBS"/>
</dbReference>
<sequence length="444" mass="50240">MDIDQSLIFNLLVVAFLLFSNGFFVASEFAFVSIRKTRISQLTNEGNTDAKIALGGIEHLDKTIAAVQLGITISSIGLGWVGESTLVRLIEPIFTFLPQAWRGFATHSLAVTLAFSLITFMHVVIGELMPKSIALQFPERTTLFVARPMYAITKIFTPFIFLLNGLGNWLLSLIKIPPAHSAHIVHSVEELDMIINESHKEGVLNDTEKEILQNVFKFSDTLAKQVMVPRPDVVSVPIDISTDDLNKLIIENQYTRYPVYNDDLDHIMGILHVKDIYPLMVEGREINLKEIIREPILVPETMTMDNMVLEFKEKKSQMAIVIDEFGGVSGLITLEDVLEEIFGEVQDEFDEEEADIRQIYDNEYVANAMMRLDEFSEYFDIKFDDEDVDTIGGLVVKYLGHIAKENDITTIGDFTFKVLETDGARIVKLKIKRQEPALNTQENE</sequence>